<dbReference type="EMBL" id="JASCZI010000405">
    <property type="protein sequence ID" value="MED6111620.1"/>
    <property type="molecule type" value="Genomic_DNA"/>
</dbReference>
<gene>
    <name evidence="1" type="ORF">PIB30_053866</name>
</gene>
<accession>A0ABU6QJ08</accession>
<evidence type="ECO:0000313" key="1">
    <source>
        <dbReference type="EMBL" id="MED6111620.1"/>
    </source>
</evidence>
<comment type="caution">
    <text evidence="1">The sequence shown here is derived from an EMBL/GenBank/DDBJ whole genome shotgun (WGS) entry which is preliminary data.</text>
</comment>
<dbReference type="Proteomes" id="UP001341840">
    <property type="component" value="Unassembled WGS sequence"/>
</dbReference>
<keyword evidence="2" id="KW-1185">Reference proteome</keyword>
<evidence type="ECO:0000313" key="2">
    <source>
        <dbReference type="Proteomes" id="UP001341840"/>
    </source>
</evidence>
<proteinExistence type="predicted"/>
<reference evidence="1 2" key="1">
    <citation type="journal article" date="2023" name="Plants (Basel)">
        <title>Bridging the Gap: Combining Genomics and Transcriptomics Approaches to Understand Stylosanthes scabra, an Orphan Legume from the Brazilian Caatinga.</title>
        <authorList>
            <person name="Ferreira-Neto J.R.C."/>
            <person name="da Silva M.D."/>
            <person name="Binneck E."/>
            <person name="de Melo N.F."/>
            <person name="da Silva R.H."/>
            <person name="de Melo A.L.T.M."/>
            <person name="Pandolfi V."/>
            <person name="Bustamante F.O."/>
            <person name="Brasileiro-Vidal A.C."/>
            <person name="Benko-Iseppon A.M."/>
        </authorList>
    </citation>
    <scope>NUCLEOTIDE SEQUENCE [LARGE SCALE GENOMIC DNA]</scope>
    <source>
        <tissue evidence="1">Leaves</tissue>
    </source>
</reference>
<name>A0ABU6QJ08_9FABA</name>
<protein>
    <submittedName>
        <fullName evidence="1">Uncharacterized protein</fullName>
    </submittedName>
</protein>
<sequence length="149" mass="16372">MRQFGADQLIPVDPVNVDAFLTTTGRGEDVWWSTHRTTTAWYESWSRVLALPTDIPPTPSHPRQKIPLPLMSLCIRTKGAYACRSLRATDGRNGVNFDAVNATPLPAEIRIGVNSATLWWLVSFSPNKAALIKSLAPLPGKQKCVSVFG</sequence>
<organism evidence="1 2">
    <name type="scientific">Stylosanthes scabra</name>
    <dbReference type="NCBI Taxonomy" id="79078"/>
    <lineage>
        <taxon>Eukaryota</taxon>
        <taxon>Viridiplantae</taxon>
        <taxon>Streptophyta</taxon>
        <taxon>Embryophyta</taxon>
        <taxon>Tracheophyta</taxon>
        <taxon>Spermatophyta</taxon>
        <taxon>Magnoliopsida</taxon>
        <taxon>eudicotyledons</taxon>
        <taxon>Gunneridae</taxon>
        <taxon>Pentapetalae</taxon>
        <taxon>rosids</taxon>
        <taxon>fabids</taxon>
        <taxon>Fabales</taxon>
        <taxon>Fabaceae</taxon>
        <taxon>Papilionoideae</taxon>
        <taxon>50 kb inversion clade</taxon>
        <taxon>dalbergioids sensu lato</taxon>
        <taxon>Dalbergieae</taxon>
        <taxon>Pterocarpus clade</taxon>
        <taxon>Stylosanthes</taxon>
    </lineage>
</organism>